<keyword evidence="2" id="KW-1185">Reference proteome</keyword>
<accession>A0A0N4XBZ8</accession>
<proteinExistence type="predicted"/>
<reference evidence="1 2" key="2">
    <citation type="submission" date="2018-11" db="EMBL/GenBank/DDBJ databases">
        <authorList>
            <consortium name="Pathogen Informatics"/>
        </authorList>
    </citation>
    <scope>NUCLEOTIDE SEQUENCE [LARGE SCALE GENOMIC DNA]</scope>
    <source>
        <strain evidence="1 2">MHpl1</strain>
    </source>
</reference>
<evidence type="ECO:0000313" key="3">
    <source>
        <dbReference type="WBParaSite" id="HPLM_0002189301-mRNA-1"/>
    </source>
</evidence>
<dbReference type="WBParaSite" id="HPLM_0002189301-mRNA-1">
    <property type="protein sequence ID" value="HPLM_0002189301-mRNA-1"/>
    <property type="gene ID" value="HPLM_0002189301"/>
</dbReference>
<evidence type="ECO:0000313" key="1">
    <source>
        <dbReference type="EMBL" id="VDO93542.1"/>
    </source>
</evidence>
<gene>
    <name evidence="1" type="ORF">HPLM_LOCUS21882</name>
</gene>
<dbReference type="Proteomes" id="UP000268014">
    <property type="component" value="Unassembled WGS sequence"/>
</dbReference>
<reference evidence="3" key="1">
    <citation type="submission" date="2017-02" db="UniProtKB">
        <authorList>
            <consortium name="WormBaseParasite"/>
        </authorList>
    </citation>
    <scope>IDENTIFICATION</scope>
</reference>
<dbReference type="EMBL" id="UZAF01024468">
    <property type="protein sequence ID" value="VDO93542.1"/>
    <property type="molecule type" value="Genomic_DNA"/>
</dbReference>
<name>A0A0N4XBZ8_HAEPC</name>
<sequence>MCSRWNGCRRTYHGTPWSTDWRYHGSSLWLQLQ</sequence>
<dbReference type="AlphaFoldDB" id="A0A0N4XBZ8"/>
<evidence type="ECO:0000313" key="2">
    <source>
        <dbReference type="Proteomes" id="UP000268014"/>
    </source>
</evidence>
<organism evidence="3">
    <name type="scientific">Haemonchus placei</name>
    <name type="common">Barber's pole worm</name>
    <dbReference type="NCBI Taxonomy" id="6290"/>
    <lineage>
        <taxon>Eukaryota</taxon>
        <taxon>Metazoa</taxon>
        <taxon>Ecdysozoa</taxon>
        <taxon>Nematoda</taxon>
        <taxon>Chromadorea</taxon>
        <taxon>Rhabditida</taxon>
        <taxon>Rhabditina</taxon>
        <taxon>Rhabditomorpha</taxon>
        <taxon>Strongyloidea</taxon>
        <taxon>Trichostrongylidae</taxon>
        <taxon>Haemonchus</taxon>
    </lineage>
</organism>
<protein>
    <submittedName>
        <fullName evidence="1 3">Uncharacterized protein</fullName>
    </submittedName>
</protein>